<dbReference type="InterPro" id="IPR038726">
    <property type="entry name" value="PDDEXK_AddAB-type"/>
</dbReference>
<comment type="catalytic activity">
    <reaction evidence="14">
        <text>ATP + H2O = ADP + phosphate + H(+)</text>
        <dbReference type="Rhea" id="RHEA:13065"/>
        <dbReference type="ChEBI" id="CHEBI:15377"/>
        <dbReference type="ChEBI" id="CHEBI:15378"/>
        <dbReference type="ChEBI" id="CHEBI:30616"/>
        <dbReference type="ChEBI" id="CHEBI:43474"/>
        <dbReference type="ChEBI" id="CHEBI:456216"/>
        <dbReference type="EC" id="5.6.2.4"/>
    </reaction>
</comment>
<keyword evidence="6" id="KW-0269">Exonuclease</keyword>
<feature type="domain" description="UvrD-like helicase C-terminal" evidence="18">
    <location>
        <begin position="554"/>
        <end position="848"/>
    </location>
</feature>
<dbReference type="Gene3D" id="3.40.50.300">
    <property type="entry name" value="P-loop containing nucleotide triphosphate hydrolases"/>
    <property type="match status" value="4"/>
</dbReference>
<evidence type="ECO:0000256" key="2">
    <source>
        <dbReference type="ARBA" id="ARBA00022741"/>
    </source>
</evidence>
<evidence type="ECO:0000256" key="13">
    <source>
        <dbReference type="ARBA" id="ARBA00034923"/>
    </source>
</evidence>
<dbReference type="Pfam" id="PF13361">
    <property type="entry name" value="UvrD_C"/>
    <property type="match status" value="1"/>
</dbReference>
<dbReference type="InterPro" id="IPR014016">
    <property type="entry name" value="UvrD-like_ATP-bd"/>
</dbReference>
<dbReference type="Pfam" id="PF12705">
    <property type="entry name" value="PDDEXK_1"/>
    <property type="match status" value="1"/>
</dbReference>
<dbReference type="EC" id="5.6.2.4" evidence="12"/>
<keyword evidence="20" id="KW-1185">Reference proteome</keyword>
<dbReference type="Proteomes" id="UP000245168">
    <property type="component" value="Unassembled WGS sequence"/>
</dbReference>
<sequence>MMTPGLDSDIVAAASAAQREAADPRYSVFVEANAGSGKTRVLVDRVARLLLQGARPDRILCVTFTKAAAGEMQTRLFRKLGDWSTLPDAALKEELERLSGGEPGDLGAARRLFARALETPGGLKIQTLHAYCESLLRRFPLEAGVPPGFATQEEPGSQRARSEALSATLGQAAGEPDGPLADAVADLLEGGGPSAPETLAGFVASKRHAFRRALEAAGSVEALMDAASDALGVDPQMGEEEAKARGWAEAGEGNLEAALSAFDSGTSKRDQESALRLGAALDCGETDPVAAFDAYCELLLTKQGELKAPTSIYTQTLGKTYSILVTLFGPEGDERHRMQAEALPLVRQARANTMSRAAVRFAAAFLDAYEARLAARRALDFADLVEHARTLLSDSEARDWALYKLDQGLDHVLVDEAQDTAPEQWAVIAAITEEFFAGEGAAHDGVLRTVFCVGDEKQSIYSFQNADPRRFIAERLRLEARADEAGLEFRRPPLDVSFRSSAEVLEAVDRAFAAERHAIAAPERKDVTGALETKFLMSDPETAEARDPLAFHRYEGHRAARKHTPGCVEIWPATPKPAAVEDEDLELAPVDAPQPESARNRLAEAVAQEIHDLLARGDRVWEEAKPEWIARAARPGDIVVLVRKRGGLFEEIIRRLKLKGVPVAGADRMTLADQLVVEDLVSLAKFALLPEDDLSLAEVLKSPFFHPAGAEPAIDDDALFDLTRRPETRLWDKLRATDDPRFAEAREALDRARARVDADAPYAFFASFLEEASATGESRLARLYARLGEEARDPAEEFLSRALAHERDGAPSLARFIAAIEGDAAQIKREMEAGRGEVRVMTVHAAKGLEAPIVFLPDTTQTPNGRSNGLYAHDDAGLVWTPDPKSPPPLVKSLQEVEELAQDGEYQRLLYVALTRARDRLVVCGHVHGRGEGKIDAGCWLDRVQRAWRGEDWRAVRTALHDVADAQAWDVEPALRFGEDPPALKPAEAAAETAPPLPAWAKAAAPEEPRRTRAVAPSHLIAEEEGGFEPAPLSPLAPGGEARFRRGALIHKLLQTLPDLPEARRAESATRYLAAQPELSDAQREEIRDETLAVLDHPEFAPIFGPGSRAEVALAGAAPDLPDGVTVNGQIDRLVVTDHAVLIVDYKTNRPPPERVEDVAPAYLGQMAAYRALMRVLHPDKPVRCALLWTDGPRLMELPEDRLDAALAAARA</sequence>
<dbReference type="Gene3D" id="3.90.320.10">
    <property type="match status" value="1"/>
</dbReference>
<evidence type="ECO:0000256" key="16">
    <source>
        <dbReference type="SAM" id="MobiDB-lite"/>
    </source>
</evidence>
<keyword evidence="8" id="KW-0238">DNA-binding</keyword>
<dbReference type="GO" id="GO:0043138">
    <property type="term" value="F:3'-5' DNA helicase activity"/>
    <property type="evidence" value="ECO:0007669"/>
    <property type="project" value="UniProtKB-EC"/>
</dbReference>
<evidence type="ECO:0000256" key="6">
    <source>
        <dbReference type="ARBA" id="ARBA00022839"/>
    </source>
</evidence>
<dbReference type="PROSITE" id="PS51198">
    <property type="entry name" value="UVRD_HELICASE_ATP_BIND"/>
    <property type="match status" value="1"/>
</dbReference>
<dbReference type="SUPFAM" id="SSF52980">
    <property type="entry name" value="Restriction endonuclease-like"/>
    <property type="match status" value="1"/>
</dbReference>
<dbReference type="GO" id="GO:0000725">
    <property type="term" value="P:recombinational repair"/>
    <property type="evidence" value="ECO:0007669"/>
    <property type="project" value="TreeGrafter"/>
</dbReference>
<dbReference type="InterPro" id="IPR011604">
    <property type="entry name" value="PDDEXK-like_dom_sf"/>
</dbReference>
<proteinExistence type="predicted"/>
<dbReference type="GO" id="GO:0003677">
    <property type="term" value="F:DNA binding"/>
    <property type="evidence" value="ECO:0007669"/>
    <property type="project" value="UniProtKB-KW"/>
</dbReference>
<evidence type="ECO:0000256" key="10">
    <source>
        <dbReference type="ARBA" id="ARBA00023235"/>
    </source>
</evidence>
<keyword evidence="7 15" id="KW-0067">ATP-binding</keyword>
<dbReference type="InterPro" id="IPR011335">
    <property type="entry name" value="Restrct_endonuc-II-like"/>
</dbReference>
<gene>
    <name evidence="19" type="ORF">DDZ18_02325</name>
</gene>
<feature type="binding site" evidence="15">
    <location>
        <begin position="32"/>
        <end position="39"/>
    </location>
    <ligand>
        <name>ATP</name>
        <dbReference type="ChEBI" id="CHEBI:30616"/>
    </ligand>
</feature>
<evidence type="ECO:0000259" key="18">
    <source>
        <dbReference type="PROSITE" id="PS51217"/>
    </source>
</evidence>
<dbReference type="PROSITE" id="PS51217">
    <property type="entry name" value="UVRD_HELICASE_CTER"/>
    <property type="match status" value="1"/>
</dbReference>
<dbReference type="GO" id="GO:0005829">
    <property type="term" value="C:cytosol"/>
    <property type="evidence" value="ECO:0007669"/>
    <property type="project" value="TreeGrafter"/>
</dbReference>
<feature type="domain" description="UvrD-like helicase ATP-binding" evidence="17">
    <location>
        <begin position="11"/>
        <end position="501"/>
    </location>
</feature>
<organism evidence="19 20">
    <name type="scientific">Marinicauda salina</name>
    <dbReference type="NCBI Taxonomy" id="2135793"/>
    <lineage>
        <taxon>Bacteria</taxon>
        <taxon>Pseudomonadati</taxon>
        <taxon>Pseudomonadota</taxon>
        <taxon>Alphaproteobacteria</taxon>
        <taxon>Maricaulales</taxon>
        <taxon>Maricaulaceae</taxon>
        <taxon>Marinicauda</taxon>
    </lineage>
</organism>
<evidence type="ECO:0000256" key="3">
    <source>
        <dbReference type="ARBA" id="ARBA00022763"/>
    </source>
</evidence>
<dbReference type="EMBL" id="QEXV01000001">
    <property type="protein sequence ID" value="PWE18930.1"/>
    <property type="molecule type" value="Genomic_DNA"/>
</dbReference>
<evidence type="ECO:0000256" key="9">
    <source>
        <dbReference type="ARBA" id="ARBA00023204"/>
    </source>
</evidence>
<dbReference type="InterPro" id="IPR027417">
    <property type="entry name" value="P-loop_NTPase"/>
</dbReference>
<evidence type="ECO:0000313" key="19">
    <source>
        <dbReference type="EMBL" id="PWE18930.1"/>
    </source>
</evidence>
<name>A0A2U2BY46_9PROT</name>
<feature type="region of interest" description="Disordered" evidence="16">
    <location>
        <begin position="146"/>
        <end position="166"/>
    </location>
</feature>
<dbReference type="InterPro" id="IPR014017">
    <property type="entry name" value="DNA_helicase_UvrD-like_C"/>
</dbReference>
<dbReference type="GO" id="GO:0004527">
    <property type="term" value="F:exonuclease activity"/>
    <property type="evidence" value="ECO:0007669"/>
    <property type="project" value="UniProtKB-KW"/>
</dbReference>
<evidence type="ECO:0000259" key="17">
    <source>
        <dbReference type="PROSITE" id="PS51198"/>
    </source>
</evidence>
<evidence type="ECO:0000313" key="20">
    <source>
        <dbReference type="Proteomes" id="UP000245168"/>
    </source>
</evidence>
<dbReference type="OrthoDB" id="9810135at2"/>
<dbReference type="InterPro" id="IPR000212">
    <property type="entry name" value="DNA_helicase_UvrD/REP"/>
</dbReference>
<keyword evidence="5 15" id="KW-0347">Helicase</keyword>
<keyword evidence="4 15" id="KW-0378">Hydrolase</keyword>
<keyword evidence="9" id="KW-0234">DNA repair</keyword>
<keyword evidence="10" id="KW-0413">Isomerase</keyword>
<evidence type="ECO:0000256" key="15">
    <source>
        <dbReference type="PROSITE-ProRule" id="PRU00560"/>
    </source>
</evidence>
<dbReference type="PANTHER" id="PTHR11070">
    <property type="entry name" value="UVRD / RECB / PCRA DNA HELICASE FAMILY MEMBER"/>
    <property type="match status" value="1"/>
</dbReference>
<dbReference type="Pfam" id="PF00580">
    <property type="entry name" value="UvrD-helicase"/>
    <property type="match status" value="2"/>
</dbReference>
<keyword evidence="3" id="KW-0227">DNA damage</keyword>
<dbReference type="SUPFAM" id="SSF52540">
    <property type="entry name" value="P-loop containing nucleoside triphosphate hydrolases"/>
    <property type="match status" value="1"/>
</dbReference>
<comment type="catalytic activity">
    <reaction evidence="11">
        <text>Couples ATP hydrolysis with the unwinding of duplex DNA by translocating in the 3'-5' direction.</text>
        <dbReference type="EC" id="5.6.2.4"/>
    </reaction>
</comment>
<dbReference type="GO" id="GO:0005524">
    <property type="term" value="F:ATP binding"/>
    <property type="evidence" value="ECO:0007669"/>
    <property type="project" value="UniProtKB-UniRule"/>
</dbReference>
<keyword evidence="1" id="KW-0540">Nuclease</keyword>
<evidence type="ECO:0000256" key="7">
    <source>
        <dbReference type="ARBA" id="ARBA00022840"/>
    </source>
</evidence>
<evidence type="ECO:0000256" key="8">
    <source>
        <dbReference type="ARBA" id="ARBA00023125"/>
    </source>
</evidence>
<reference evidence="20" key="1">
    <citation type="submission" date="2018-05" db="EMBL/GenBank/DDBJ databases">
        <authorList>
            <person name="Liu B.-T."/>
        </authorList>
    </citation>
    <scope>NUCLEOTIDE SEQUENCE [LARGE SCALE GENOMIC DNA]</scope>
    <source>
        <strain evidence="20">WD6-1</strain>
    </source>
</reference>
<dbReference type="AlphaFoldDB" id="A0A2U2BY46"/>
<evidence type="ECO:0000256" key="4">
    <source>
        <dbReference type="ARBA" id="ARBA00022801"/>
    </source>
</evidence>
<comment type="caution">
    <text evidence="19">The sequence shown here is derived from an EMBL/GenBank/DDBJ whole genome shotgun (WGS) entry which is preliminary data.</text>
</comment>
<dbReference type="GO" id="GO:0033202">
    <property type="term" value="C:DNA helicase complex"/>
    <property type="evidence" value="ECO:0007669"/>
    <property type="project" value="TreeGrafter"/>
</dbReference>
<accession>A0A2U2BY46</accession>
<evidence type="ECO:0000256" key="1">
    <source>
        <dbReference type="ARBA" id="ARBA00022722"/>
    </source>
</evidence>
<evidence type="ECO:0000256" key="12">
    <source>
        <dbReference type="ARBA" id="ARBA00034808"/>
    </source>
</evidence>
<evidence type="ECO:0000256" key="14">
    <source>
        <dbReference type="ARBA" id="ARBA00048988"/>
    </source>
</evidence>
<protein>
    <recommendedName>
        <fullName evidence="12">DNA 3'-5' helicase</fullName>
        <ecNumber evidence="12">5.6.2.4</ecNumber>
    </recommendedName>
    <alternativeName>
        <fullName evidence="13">DNA 3'-5' helicase II</fullName>
    </alternativeName>
</protein>
<keyword evidence="2 15" id="KW-0547">Nucleotide-binding</keyword>
<evidence type="ECO:0000256" key="11">
    <source>
        <dbReference type="ARBA" id="ARBA00034617"/>
    </source>
</evidence>
<evidence type="ECO:0000256" key="5">
    <source>
        <dbReference type="ARBA" id="ARBA00022806"/>
    </source>
</evidence>
<dbReference type="PANTHER" id="PTHR11070:SF2">
    <property type="entry name" value="ATP-DEPENDENT DNA HELICASE SRS2"/>
    <property type="match status" value="1"/>
</dbReference>